<gene>
    <name evidence="2" type="ORF">ENT78_00900</name>
</gene>
<dbReference type="EMBL" id="DSZZ01000040">
    <property type="protein sequence ID" value="HGU52084.1"/>
    <property type="molecule type" value="Genomic_DNA"/>
</dbReference>
<name>A0A7V4KBV6_FERPE</name>
<dbReference type="AlphaFoldDB" id="A0A7V4KBV6"/>
<proteinExistence type="predicted"/>
<evidence type="ECO:0000256" key="1">
    <source>
        <dbReference type="SAM" id="Phobius"/>
    </source>
</evidence>
<feature type="transmembrane region" description="Helical" evidence="1">
    <location>
        <begin position="7"/>
        <end position="30"/>
    </location>
</feature>
<reference evidence="2" key="1">
    <citation type="journal article" date="2020" name="mSystems">
        <title>Genome- and Community-Level Interaction Insights into Carbon Utilization and Element Cycling Functions of Hydrothermarchaeota in Hydrothermal Sediment.</title>
        <authorList>
            <person name="Zhou Z."/>
            <person name="Liu Y."/>
            <person name="Xu W."/>
            <person name="Pan J."/>
            <person name="Luo Z.H."/>
            <person name="Li M."/>
        </authorList>
    </citation>
    <scope>NUCLEOTIDE SEQUENCE [LARGE SCALE GENOMIC DNA]</scope>
    <source>
        <strain evidence="2">SpSt-61</strain>
    </source>
</reference>
<keyword evidence="1" id="KW-0812">Transmembrane</keyword>
<keyword evidence="1" id="KW-1133">Transmembrane helix</keyword>
<keyword evidence="1" id="KW-0472">Membrane</keyword>
<accession>A0A7V4KBV6</accession>
<organism evidence="2">
    <name type="scientific">Fervidobacterium pennivorans</name>
    <dbReference type="NCBI Taxonomy" id="93466"/>
    <lineage>
        <taxon>Bacteria</taxon>
        <taxon>Thermotogati</taxon>
        <taxon>Thermotogota</taxon>
        <taxon>Thermotogae</taxon>
        <taxon>Thermotogales</taxon>
        <taxon>Fervidobacteriaceae</taxon>
        <taxon>Fervidobacterium</taxon>
    </lineage>
</organism>
<evidence type="ECO:0000313" key="2">
    <source>
        <dbReference type="EMBL" id="HGU52084.1"/>
    </source>
</evidence>
<comment type="caution">
    <text evidence="2">The sequence shown here is derived from an EMBL/GenBank/DDBJ whole genome shotgun (WGS) entry which is preliminary data.</text>
</comment>
<feature type="transmembrane region" description="Helical" evidence="1">
    <location>
        <begin position="42"/>
        <end position="64"/>
    </location>
</feature>
<protein>
    <submittedName>
        <fullName evidence="2">Uncharacterized protein</fullName>
    </submittedName>
</protein>
<sequence>MEVKKGFIEGFLVIGFAIFIAGLLTGMLAINLVNLKLDSVSLFMMFTLGFLTGMLAVALVLVSVKMRELGKNA</sequence>